<dbReference type="EMBL" id="QENZ01000007">
    <property type="protein sequence ID" value="PVX49283.1"/>
    <property type="molecule type" value="Genomic_DNA"/>
</dbReference>
<dbReference type="Proteomes" id="UP000251835">
    <property type="component" value="Unassembled WGS sequence"/>
</dbReference>
<reference evidence="1 2" key="1">
    <citation type="submission" date="2018-05" db="EMBL/GenBank/DDBJ databases">
        <title>Genomic Encyclopedia of Type Strains, Phase IV (KMG-IV): sequencing the most valuable type-strain genomes for metagenomic binning, comparative biology and taxonomic classification.</title>
        <authorList>
            <person name="Goeker M."/>
        </authorList>
    </citation>
    <scope>NUCLEOTIDE SEQUENCE [LARGE SCALE GENOMIC DNA]</scope>
    <source>
        <strain evidence="1 2">DSM 28579</strain>
    </source>
</reference>
<sequence length="32" mass="3789">MLWRTTTFYEPIFLKPLTWVAGKSGLLYLLTK</sequence>
<name>A0A7L4UNT5_BALHA</name>
<proteinExistence type="predicted"/>
<gene>
    <name evidence="1" type="ORF">C7377_1829</name>
</gene>
<dbReference type="AlphaFoldDB" id="A0A7L4UNT5"/>
<evidence type="ECO:0000313" key="2">
    <source>
        <dbReference type="Proteomes" id="UP000251835"/>
    </source>
</evidence>
<protein>
    <submittedName>
        <fullName evidence="1">Uncharacterized protein</fullName>
    </submittedName>
</protein>
<accession>A0A7L4UNT5</accession>
<keyword evidence="2" id="KW-1185">Reference proteome</keyword>
<organism evidence="1 2">
    <name type="scientific">Balneicella halophila</name>
    <dbReference type="NCBI Taxonomy" id="1537566"/>
    <lineage>
        <taxon>Bacteria</taxon>
        <taxon>Pseudomonadati</taxon>
        <taxon>Bacteroidota</taxon>
        <taxon>Bacteroidia</taxon>
        <taxon>Bacteroidales</taxon>
        <taxon>Balneicellaceae</taxon>
        <taxon>Balneicella</taxon>
    </lineage>
</organism>
<evidence type="ECO:0000313" key="1">
    <source>
        <dbReference type="EMBL" id="PVX49283.1"/>
    </source>
</evidence>
<comment type="caution">
    <text evidence="1">The sequence shown here is derived from an EMBL/GenBank/DDBJ whole genome shotgun (WGS) entry which is preliminary data.</text>
</comment>